<dbReference type="PANTHER" id="PTHR46233:SF3">
    <property type="entry name" value="HYDROXYACYLGLUTATHIONE HYDROLASE GLOC"/>
    <property type="match status" value="1"/>
</dbReference>
<dbReference type="GO" id="GO:0046872">
    <property type="term" value="F:metal ion binding"/>
    <property type="evidence" value="ECO:0007669"/>
    <property type="project" value="UniProtKB-KW"/>
</dbReference>
<dbReference type="Proteomes" id="UP000223759">
    <property type="component" value="Unassembled WGS sequence"/>
</dbReference>
<protein>
    <submittedName>
        <fullName evidence="6">Glyoxylase, beta-lactamase superfamily II</fullName>
    </submittedName>
</protein>
<evidence type="ECO:0000256" key="1">
    <source>
        <dbReference type="ARBA" id="ARBA00001947"/>
    </source>
</evidence>
<organism evidence="6 7">
    <name type="scientific">Ectothiorhodosinus mongolicus</name>
    <dbReference type="NCBI Taxonomy" id="233100"/>
    <lineage>
        <taxon>Bacteria</taxon>
        <taxon>Pseudomonadati</taxon>
        <taxon>Pseudomonadota</taxon>
        <taxon>Gammaproteobacteria</taxon>
        <taxon>Chromatiales</taxon>
        <taxon>Ectothiorhodospiraceae</taxon>
        <taxon>Ectothiorhodosinus</taxon>
    </lineage>
</organism>
<dbReference type="GO" id="GO:0016787">
    <property type="term" value="F:hydrolase activity"/>
    <property type="evidence" value="ECO:0007669"/>
    <property type="project" value="UniProtKB-KW"/>
</dbReference>
<dbReference type="InterPro" id="IPR051453">
    <property type="entry name" value="MBL_Glyoxalase_II"/>
</dbReference>
<evidence type="ECO:0000259" key="5">
    <source>
        <dbReference type="SMART" id="SM00849"/>
    </source>
</evidence>
<dbReference type="CDD" id="cd16275">
    <property type="entry name" value="BaeB-like_MBL-fold"/>
    <property type="match status" value="1"/>
</dbReference>
<dbReference type="RefSeq" id="WP_076756176.1">
    <property type="nucleotide sequence ID" value="NZ_CP023018.1"/>
</dbReference>
<dbReference type="STRING" id="233100.SAMN05216526_1798"/>
<dbReference type="EMBL" id="FTPK01000003">
    <property type="protein sequence ID" value="SIT73064.1"/>
    <property type="molecule type" value="Genomic_DNA"/>
</dbReference>
<evidence type="ECO:0000256" key="4">
    <source>
        <dbReference type="ARBA" id="ARBA00022833"/>
    </source>
</evidence>
<dbReference type="Gene3D" id="3.60.15.10">
    <property type="entry name" value="Ribonuclease Z/Hydroxyacylglutathione hydrolase-like"/>
    <property type="match status" value="1"/>
</dbReference>
<comment type="cofactor">
    <cofactor evidence="1">
        <name>Zn(2+)</name>
        <dbReference type="ChEBI" id="CHEBI:29105"/>
    </cofactor>
</comment>
<dbReference type="OrthoDB" id="9802248at2"/>
<evidence type="ECO:0000256" key="2">
    <source>
        <dbReference type="ARBA" id="ARBA00022723"/>
    </source>
</evidence>
<reference evidence="6 7" key="1">
    <citation type="submission" date="2017-01" db="EMBL/GenBank/DDBJ databases">
        <authorList>
            <person name="Mah S.A."/>
            <person name="Swanson W.J."/>
            <person name="Moy G.W."/>
            <person name="Vacquier V.D."/>
        </authorList>
    </citation>
    <scope>NUCLEOTIDE SEQUENCE [LARGE SCALE GENOMIC DNA]</scope>
    <source>
        <strain evidence="6 7">M9</strain>
    </source>
</reference>
<accession>A0A1R3W5B8</accession>
<dbReference type="SMART" id="SM00849">
    <property type="entry name" value="Lactamase_B"/>
    <property type="match status" value="1"/>
</dbReference>
<dbReference type="AlphaFoldDB" id="A0A1R3W5B8"/>
<keyword evidence="3" id="KW-0378">Hydrolase</keyword>
<evidence type="ECO:0000313" key="6">
    <source>
        <dbReference type="EMBL" id="SIT73064.1"/>
    </source>
</evidence>
<keyword evidence="7" id="KW-1185">Reference proteome</keyword>
<dbReference type="InterPro" id="IPR036866">
    <property type="entry name" value="RibonucZ/Hydroxyglut_hydro"/>
</dbReference>
<sequence length="233" mass="25819">MNTAGSYRVHSLKLGPMDNFLYVIEDVATHSAALIDPAWDLDRLIGLCQDHGLTITHVLLTHSHGDHINALSQAVERLSPEVHVLRAEAEFWGQTPEGSVLHEDGDEILLGQTRIRVIHTPGHTPGSTCYDLGDDLIAGDTVFVYGCGRCDLNGGDPRAMHASLMRLQKELKPHVRIHPGHNYGIHENSTMGEQAAGNPFMHFDDVEAFVHYRMVAHDQTRNSPYGPEPRQKS</sequence>
<evidence type="ECO:0000313" key="7">
    <source>
        <dbReference type="Proteomes" id="UP000223759"/>
    </source>
</evidence>
<gene>
    <name evidence="6" type="ORF">SAMN05216526_1798</name>
</gene>
<name>A0A1R3W5B8_9GAMM</name>
<keyword evidence="4" id="KW-0862">Zinc</keyword>
<evidence type="ECO:0000256" key="3">
    <source>
        <dbReference type="ARBA" id="ARBA00022801"/>
    </source>
</evidence>
<dbReference type="SUPFAM" id="SSF56281">
    <property type="entry name" value="Metallo-hydrolase/oxidoreductase"/>
    <property type="match status" value="1"/>
</dbReference>
<feature type="domain" description="Metallo-beta-lactamase" evidence="5">
    <location>
        <begin position="18"/>
        <end position="181"/>
    </location>
</feature>
<keyword evidence="2" id="KW-0479">Metal-binding</keyword>
<dbReference type="Pfam" id="PF00753">
    <property type="entry name" value="Lactamase_B"/>
    <property type="match status" value="1"/>
</dbReference>
<proteinExistence type="predicted"/>
<dbReference type="PANTHER" id="PTHR46233">
    <property type="entry name" value="HYDROXYACYLGLUTATHIONE HYDROLASE GLOC"/>
    <property type="match status" value="1"/>
</dbReference>
<dbReference type="InterPro" id="IPR001279">
    <property type="entry name" value="Metallo-B-lactamas"/>
</dbReference>